<dbReference type="SUPFAM" id="SSF47406">
    <property type="entry name" value="SinR repressor dimerisation domain-like"/>
    <property type="match status" value="1"/>
</dbReference>
<evidence type="ECO:0000313" key="4">
    <source>
        <dbReference type="EMBL" id="MBN3546502.1"/>
    </source>
</evidence>
<sequence length="110" mass="12315">MTNRTLGQHIKHLRLSKKLSITDLASSARISKGHLSNIENHGSSPSVQVIKKLALALEIPVELIIGHSPSQLDPEWTDLMIQAKNMGISKEEIQTFLAYESWKLFLKKEG</sequence>
<evidence type="ECO:0000259" key="2">
    <source>
        <dbReference type="PROSITE" id="PS50943"/>
    </source>
</evidence>
<dbReference type="Pfam" id="PF08671">
    <property type="entry name" value="SinI"/>
    <property type="match status" value="1"/>
</dbReference>
<dbReference type="InterPro" id="IPR050807">
    <property type="entry name" value="TransReg_Diox_bact_type"/>
</dbReference>
<dbReference type="Proteomes" id="UP001319060">
    <property type="component" value="Unassembled WGS sequence"/>
</dbReference>
<dbReference type="PANTHER" id="PTHR46797:SF1">
    <property type="entry name" value="METHYLPHOSPHONATE SYNTHASE"/>
    <property type="match status" value="1"/>
</dbReference>
<dbReference type="CDD" id="cd00093">
    <property type="entry name" value="HTH_XRE"/>
    <property type="match status" value="1"/>
</dbReference>
<evidence type="ECO:0000313" key="5">
    <source>
        <dbReference type="Proteomes" id="UP001319060"/>
    </source>
</evidence>
<feature type="domain" description="Sin" evidence="3">
    <location>
        <begin position="63"/>
        <end position="101"/>
    </location>
</feature>
<protein>
    <submittedName>
        <fullName evidence="4">DNA-binding anti-repressor SinI</fullName>
    </submittedName>
</protein>
<keyword evidence="1 4" id="KW-0238">DNA-binding</keyword>
<dbReference type="InterPro" id="IPR010981">
    <property type="entry name" value="SinR/SinI_dimer_dom"/>
</dbReference>
<dbReference type="GO" id="GO:0003677">
    <property type="term" value="F:DNA binding"/>
    <property type="evidence" value="ECO:0007669"/>
    <property type="project" value="UniProtKB-KW"/>
</dbReference>
<dbReference type="InterPro" id="IPR001387">
    <property type="entry name" value="Cro/C1-type_HTH"/>
</dbReference>
<gene>
    <name evidence="4" type="primary">sinI</name>
    <name evidence="4" type="ORF">JYA64_14435</name>
</gene>
<proteinExistence type="predicted"/>
<evidence type="ECO:0000256" key="1">
    <source>
        <dbReference type="ARBA" id="ARBA00023125"/>
    </source>
</evidence>
<dbReference type="EMBL" id="JAFHKS010000044">
    <property type="protein sequence ID" value="MBN3546502.1"/>
    <property type="molecule type" value="Genomic_DNA"/>
</dbReference>
<evidence type="ECO:0000259" key="3">
    <source>
        <dbReference type="PROSITE" id="PS51500"/>
    </source>
</evidence>
<dbReference type="Pfam" id="PF01381">
    <property type="entry name" value="HTH_3"/>
    <property type="match status" value="1"/>
</dbReference>
<comment type="caution">
    <text evidence="4">The sequence shown here is derived from an EMBL/GenBank/DDBJ whole genome shotgun (WGS) entry which is preliminary data.</text>
</comment>
<dbReference type="SUPFAM" id="SSF47413">
    <property type="entry name" value="lambda repressor-like DNA-binding domains"/>
    <property type="match status" value="1"/>
</dbReference>
<organism evidence="4 5">
    <name type="scientific">Fictibacillus barbaricus</name>
    <dbReference type="NCBI Taxonomy" id="182136"/>
    <lineage>
        <taxon>Bacteria</taxon>
        <taxon>Bacillati</taxon>
        <taxon>Bacillota</taxon>
        <taxon>Bacilli</taxon>
        <taxon>Bacillales</taxon>
        <taxon>Fictibacillaceae</taxon>
        <taxon>Fictibacillus</taxon>
    </lineage>
</organism>
<dbReference type="SMART" id="SM00530">
    <property type="entry name" value="HTH_XRE"/>
    <property type="match status" value="1"/>
</dbReference>
<dbReference type="InterPro" id="IPR036281">
    <property type="entry name" value="SinR/SinI_dimer_dom_sf"/>
</dbReference>
<accession>A0ABS2ZEA1</accession>
<dbReference type="PANTHER" id="PTHR46797">
    <property type="entry name" value="HTH-TYPE TRANSCRIPTIONAL REGULATOR"/>
    <property type="match status" value="1"/>
</dbReference>
<name>A0ABS2ZEA1_9BACL</name>
<keyword evidence="5" id="KW-1185">Reference proteome</keyword>
<dbReference type="PROSITE" id="PS51500">
    <property type="entry name" value="SIN"/>
    <property type="match status" value="1"/>
</dbReference>
<reference evidence="4 5" key="1">
    <citation type="submission" date="2021-01" db="EMBL/GenBank/DDBJ databases">
        <title>Genome Sequencing of Type Strains.</title>
        <authorList>
            <person name="Lemaire J.F."/>
            <person name="Inderbitzin P."/>
            <person name="Collins S.B."/>
            <person name="Wespe N."/>
            <person name="Knight-Connoni V."/>
        </authorList>
    </citation>
    <scope>NUCLEOTIDE SEQUENCE [LARGE SCALE GENOMIC DNA]</scope>
    <source>
        <strain evidence="4 5">DSM 14730</strain>
    </source>
</reference>
<feature type="domain" description="HTH cro/C1-type" evidence="2">
    <location>
        <begin position="10"/>
        <end position="64"/>
    </location>
</feature>
<dbReference type="InterPro" id="IPR010982">
    <property type="entry name" value="Lambda_DNA-bd_dom_sf"/>
</dbReference>
<dbReference type="PROSITE" id="PS50943">
    <property type="entry name" value="HTH_CROC1"/>
    <property type="match status" value="1"/>
</dbReference>
<dbReference type="Gene3D" id="1.10.260.40">
    <property type="entry name" value="lambda repressor-like DNA-binding domains"/>
    <property type="match status" value="1"/>
</dbReference>